<dbReference type="InterPro" id="IPR012910">
    <property type="entry name" value="Plug_dom"/>
</dbReference>
<evidence type="ECO:0000256" key="6">
    <source>
        <dbReference type="ARBA" id="ARBA00023004"/>
    </source>
</evidence>
<evidence type="ECO:0000256" key="9">
    <source>
        <dbReference type="ARBA" id="ARBA00023136"/>
    </source>
</evidence>
<dbReference type="GO" id="GO:0006826">
    <property type="term" value="P:iron ion transport"/>
    <property type="evidence" value="ECO:0007669"/>
    <property type="project" value="UniProtKB-KW"/>
</dbReference>
<evidence type="ECO:0000256" key="2">
    <source>
        <dbReference type="ARBA" id="ARBA00022448"/>
    </source>
</evidence>
<accession>I8T2C6</accession>
<dbReference type="GO" id="GO:0009279">
    <property type="term" value="C:cell outer membrane"/>
    <property type="evidence" value="ECO:0007669"/>
    <property type="project" value="UniProtKB-SubCell"/>
</dbReference>
<keyword evidence="6" id="KW-0408">Iron</keyword>
<evidence type="ECO:0008006" key="17">
    <source>
        <dbReference type="Google" id="ProtNLM"/>
    </source>
</evidence>
<dbReference type="Gene3D" id="2.40.170.20">
    <property type="entry name" value="TonB-dependent receptor, beta-barrel domain"/>
    <property type="match status" value="1"/>
</dbReference>
<dbReference type="Pfam" id="PF00593">
    <property type="entry name" value="TonB_dep_Rec_b-barrel"/>
    <property type="match status" value="1"/>
</dbReference>
<name>I8T2C6_9GAMM</name>
<dbReference type="PATRIC" id="fig|1172194.4.peg.4136"/>
<keyword evidence="16" id="KW-1185">Reference proteome</keyword>
<proteinExistence type="inferred from homology"/>
<evidence type="ECO:0000259" key="14">
    <source>
        <dbReference type="Pfam" id="PF07715"/>
    </source>
</evidence>
<evidence type="ECO:0000256" key="5">
    <source>
        <dbReference type="ARBA" id="ARBA00022692"/>
    </source>
</evidence>
<protein>
    <recommendedName>
        <fullName evidence="17">TonB-dependent receptor</fullName>
    </recommendedName>
</protein>
<dbReference type="RefSeq" id="WP_007187203.1">
    <property type="nucleotide sequence ID" value="NZ_AKGD01000004.1"/>
</dbReference>
<keyword evidence="7" id="KW-0406">Ion transport</keyword>
<evidence type="ECO:0000256" key="11">
    <source>
        <dbReference type="PROSITE-ProRule" id="PRU01360"/>
    </source>
</evidence>
<dbReference type="EMBL" id="AKGD01000004">
    <property type="protein sequence ID" value="EIT67833.1"/>
    <property type="molecule type" value="Genomic_DNA"/>
</dbReference>
<comment type="similarity">
    <text evidence="11 12">Belongs to the TonB-dependent receptor family.</text>
</comment>
<evidence type="ECO:0000256" key="8">
    <source>
        <dbReference type="ARBA" id="ARBA00023077"/>
    </source>
</evidence>
<evidence type="ECO:0000256" key="10">
    <source>
        <dbReference type="ARBA" id="ARBA00023237"/>
    </source>
</evidence>
<dbReference type="InterPro" id="IPR000531">
    <property type="entry name" value="Beta-barrel_TonB"/>
</dbReference>
<evidence type="ECO:0000256" key="3">
    <source>
        <dbReference type="ARBA" id="ARBA00022452"/>
    </source>
</evidence>
<keyword evidence="3 11" id="KW-1134">Transmembrane beta strand</keyword>
<keyword evidence="2 11" id="KW-0813">Transport</keyword>
<feature type="domain" description="TonB-dependent receptor plug" evidence="14">
    <location>
        <begin position="54"/>
        <end position="163"/>
    </location>
</feature>
<dbReference type="PANTHER" id="PTHR32552:SF81">
    <property type="entry name" value="TONB-DEPENDENT OUTER MEMBRANE RECEPTOR"/>
    <property type="match status" value="1"/>
</dbReference>
<evidence type="ECO:0000256" key="12">
    <source>
        <dbReference type="RuleBase" id="RU003357"/>
    </source>
</evidence>
<keyword evidence="4" id="KW-0410">Iron transport</keyword>
<keyword evidence="8 12" id="KW-0798">TonB box</keyword>
<feature type="domain" description="TonB-dependent receptor-like beta-barrel" evidence="13">
    <location>
        <begin position="262"/>
        <end position="780"/>
    </location>
</feature>
<evidence type="ECO:0000256" key="4">
    <source>
        <dbReference type="ARBA" id="ARBA00022496"/>
    </source>
</evidence>
<dbReference type="Pfam" id="PF07715">
    <property type="entry name" value="Plug"/>
    <property type="match status" value="1"/>
</dbReference>
<comment type="subcellular location">
    <subcellularLocation>
        <location evidence="1 11">Cell outer membrane</location>
        <topology evidence="1 11">Multi-pass membrane protein</topology>
    </subcellularLocation>
</comment>
<dbReference type="PANTHER" id="PTHR32552">
    <property type="entry name" value="FERRICHROME IRON RECEPTOR-RELATED"/>
    <property type="match status" value="1"/>
</dbReference>
<comment type="caution">
    <text evidence="15">The sequence shown here is derived from an EMBL/GenBank/DDBJ whole genome shotgun (WGS) entry which is preliminary data.</text>
</comment>
<reference evidence="15" key="2">
    <citation type="submission" date="2012-05" db="EMBL/GenBank/DDBJ databases">
        <authorList>
            <person name="Park J.-H."/>
            <person name="Zylstra G.J."/>
            <person name="Chae J.-C."/>
        </authorList>
    </citation>
    <scope>NUCLEOTIDE SEQUENCE</scope>
    <source>
        <strain evidence="15">AP103</strain>
    </source>
</reference>
<dbReference type="InterPro" id="IPR039426">
    <property type="entry name" value="TonB-dep_rcpt-like"/>
</dbReference>
<dbReference type="OrthoDB" id="7051185at2"/>
<evidence type="ECO:0000313" key="15">
    <source>
        <dbReference type="EMBL" id="EIT67833.1"/>
    </source>
</evidence>
<evidence type="ECO:0000256" key="7">
    <source>
        <dbReference type="ARBA" id="ARBA00023065"/>
    </source>
</evidence>
<sequence length="817" mass="89985">MKKLDMRLALITVALPFSLSAQEVREPAESESAPAEEAALEEVIVTAQKRSESLQKTPISIEAFNADQLATRGIDGLGDLGSNVPGMTVDPFPTSNASLRFFIRGIGLLDAQVTQDPPVGVYIDGVYIARSTGNAFDVADLERIEVLRGPQGTLYGRNTTGGAVNLVTRRPSTDGFSMSHKFGLGERNIRNLRSSVNVPLADDLAVKLAVLASNVDGYVRNDGPGEDFGDRDDLAGRFDLRWHATESLTVDYSYDRSRSDYTNYLYQAVLPPDGDKGAAELFKRYAQSQSVYSRHRLKSLTTGAPLEQSRVDIEGHAATFTLDLGEHELKYIGAHRELDDAAYTDLGGGAGSATYRLDSNVYDGPAAQVANGGPTELMIPRTTQKQWSHELQLNGLLFDDSLQYIVGGFYFSEKAKEDRKQRYHQFSSNISPELIAPLEPLLGGLLNPRLVNFDQVLNSIDNEALAFYTQGTWTPQWLDERLHLTLGYRHSEDKREALKFRVNDTYLEGSFNGFGTAVLLSSADRFDNVRAKRKFSDDAITGIVAFDIDRDINVYAKYAEAYKSGGFNTRDPQISGESGPASDGIDYGYGFVEGFAPERVNAYELGVKSEWLQHRLRVNADVFYSDYTDMQINFLISGTVSDTKVANAGKARMRGFELETTLLAAPGLLLSLDYAYLDADVTQVRNISGEDVTDEFSFVSAPPHSFVAAIDWTMLDRSWGVLRGNLNYNYTDDRKGSMQPGKEGMTAIGAYGVLGARLSLGEIAAGSRGKAEIALWARNLLDKEYVISAIDNQPHADRAVLFGEPRTIGAELIYRWQ</sequence>
<dbReference type="SUPFAM" id="SSF56935">
    <property type="entry name" value="Porins"/>
    <property type="match status" value="1"/>
</dbReference>
<dbReference type="PROSITE" id="PS52016">
    <property type="entry name" value="TONB_DEPENDENT_REC_3"/>
    <property type="match status" value="1"/>
</dbReference>
<reference evidence="15" key="1">
    <citation type="journal article" date="2012" name="J. Bacteriol.">
        <title>Genome Sequence of n-Alkane-Degrading Hydrocarboniphaga effusa Strain AP103T (ATCC BAA-332T).</title>
        <authorList>
            <person name="Chang H.K."/>
            <person name="Zylstra G.J."/>
            <person name="Chae J.C."/>
        </authorList>
    </citation>
    <scope>NUCLEOTIDE SEQUENCE [LARGE SCALE GENOMIC DNA]</scope>
    <source>
        <strain evidence="15">AP103</strain>
    </source>
</reference>
<evidence type="ECO:0000313" key="16">
    <source>
        <dbReference type="Proteomes" id="UP000003704"/>
    </source>
</evidence>
<dbReference type="AlphaFoldDB" id="I8T2C6"/>
<keyword evidence="10 11" id="KW-0998">Cell outer membrane</keyword>
<keyword evidence="9 11" id="KW-0472">Membrane</keyword>
<dbReference type="InterPro" id="IPR036942">
    <property type="entry name" value="Beta-barrel_TonB_sf"/>
</dbReference>
<keyword evidence="5 11" id="KW-0812">Transmembrane</keyword>
<evidence type="ECO:0000256" key="1">
    <source>
        <dbReference type="ARBA" id="ARBA00004571"/>
    </source>
</evidence>
<dbReference type="STRING" id="1172194.WQQ_42680"/>
<evidence type="ECO:0000259" key="13">
    <source>
        <dbReference type="Pfam" id="PF00593"/>
    </source>
</evidence>
<dbReference type="Proteomes" id="UP000003704">
    <property type="component" value="Unassembled WGS sequence"/>
</dbReference>
<gene>
    <name evidence="15" type="ORF">WQQ_42680</name>
</gene>
<organism evidence="15 16">
    <name type="scientific">Hydrocarboniphaga effusa AP103</name>
    <dbReference type="NCBI Taxonomy" id="1172194"/>
    <lineage>
        <taxon>Bacteria</taxon>
        <taxon>Pseudomonadati</taxon>
        <taxon>Pseudomonadota</taxon>
        <taxon>Gammaproteobacteria</taxon>
        <taxon>Nevskiales</taxon>
        <taxon>Nevskiaceae</taxon>
        <taxon>Hydrocarboniphaga</taxon>
    </lineage>
</organism>